<reference evidence="9" key="2">
    <citation type="journal article" date="2023" name="IMA Fungus">
        <title>Comparative genomic study of the Penicillium genus elucidates a diverse pangenome and 15 lateral gene transfer events.</title>
        <authorList>
            <person name="Petersen C."/>
            <person name="Sorensen T."/>
            <person name="Nielsen M.R."/>
            <person name="Sondergaard T.E."/>
            <person name="Sorensen J.L."/>
            <person name="Fitzpatrick D.A."/>
            <person name="Frisvad J.C."/>
            <person name="Nielsen K.L."/>
        </authorList>
    </citation>
    <scope>NUCLEOTIDE SEQUENCE</scope>
    <source>
        <strain evidence="9">IBT 29677</strain>
    </source>
</reference>
<feature type="domain" description="Major facilitator superfamily (MFS) profile" evidence="8">
    <location>
        <begin position="1"/>
        <end position="444"/>
    </location>
</feature>
<evidence type="ECO:0000313" key="9">
    <source>
        <dbReference type="EMBL" id="KAJ5403394.1"/>
    </source>
</evidence>
<sequence>MGRHRLRGRVRDSGGDGSAWGALSDRIGRKPVIISGQIFTMLLSIMFGMSSSLSMVLVSRALIGFMNGNVGIIRTMVAEIVPQRELQPRAFSIMPMVWTIGSIFGPAFGGALARPAEKHPNLFGGSEFLKRYPFALPNLVSACFFIVGITTGILFLKETLATKKDRYDPGLVLGQALIEPCTSRRKRELGSKLENEDDDEEQTPLLAEDRPASIKPKRLKPVTQTKWSQIFTPQSTLVLISYTLVSGLGMAFDSVFPVFLHWPVQDLENNPDVELPFKFASGFGIDAQTIGLFYTISGIAGMFIQFLFFPPIVQRFGVLRCFRVAALSMPIIFFLTPFIALTPEPFRIPSVLLILFAKLGSVIFAIPCCTILLTNSASSVTVLGTLNGVATSVSALGRAAGPALIGTVFSWGIERGYVIIPWWLLSALTLTSVIPAIWIVEQDGPYREVEEEEEEEVQGENGSVGTYGAVDASNGANRR</sequence>
<dbReference type="PANTHER" id="PTHR23504:SF8">
    <property type="entry name" value="TRANSPORTER, PUTATIVE (AFU_ORTHOLOGUE AFUA_1G03730)-RELATED"/>
    <property type="match status" value="1"/>
</dbReference>
<dbReference type="GeneID" id="81366882"/>
<comment type="subcellular location">
    <subcellularLocation>
        <location evidence="1">Membrane</location>
        <topology evidence="1">Multi-pass membrane protein</topology>
    </subcellularLocation>
</comment>
<feature type="transmembrane region" description="Helical" evidence="7">
    <location>
        <begin position="419"/>
        <end position="440"/>
    </location>
</feature>
<proteinExistence type="predicted"/>
<organism evidence="9 10">
    <name type="scientific">Penicillium cosmopolitanum</name>
    <dbReference type="NCBI Taxonomy" id="1131564"/>
    <lineage>
        <taxon>Eukaryota</taxon>
        <taxon>Fungi</taxon>
        <taxon>Dikarya</taxon>
        <taxon>Ascomycota</taxon>
        <taxon>Pezizomycotina</taxon>
        <taxon>Eurotiomycetes</taxon>
        <taxon>Eurotiomycetidae</taxon>
        <taxon>Eurotiales</taxon>
        <taxon>Aspergillaceae</taxon>
        <taxon>Penicillium</taxon>
    </lineage>
</organism>
<dbReference type="RefSeq" id="XP_056490636.1">
    <property type="nucleotide sequence ID" value="XM_056627902.1"/>
</dbReference>
<dbReference type="PANTHER" id="PTHR23504">
    <property type="entry name" value="MAJOR FACILITATOR SUPERFAMILY DOMAIN-CONTAINING PROTEIN 10"/>
    <property type="match status" value="1"/>
</dbReference>
<evidence type="ECO:0000256" key="1">
    <source>
        <dbReference type="ARBA" id="ARBA00004141"/>
    </source>
</evidence>
<dbReference type="Proteomes" id="UP001147747">
    <property type="component" value="Unassembled WGS sequence"/>
</dbReference>
<dbReference type="InterPro" id="IPR020846">
    <property type="entry name" value="MFS_dom"/>
</dbReference>
<evidence type="ECO:0000256" key="6">
    <source>
        <dbReference type="SAM" id="MobiDB-lite"/>
    </source>
</evidence>
<evidence type="ECO:0000256" key="5">
    <source>
        <dbReference type="ARBA" id="ARBA00023136"/>
    </source>
</evidence>
<dbReference type="PROSITE" id="PS50850">
    <property type="entry name" value="MFS"/>
    <property type="match status" value="1"/>
</dbReference>
<comment type="caution">
    <text evidence="9">The sequence shown here is derived from an EMBL/GenBank/DDBJ whole genome shotgun (WGS) entry which is preliminary data.</text>
</comment>
<accession>A0A9X0BBB9</accession>
<keyword evidence="5 7" id="KW-0472">Membrane</keyword>
<feature type="transmembrane region" description="Helical" evidence="7">
    <location>
        <begin position="321"/>
        <end position="340"/>
    </location>
</feature>
<feature type="transmembrane region" description="Helical" evidence="7">
    <location>
        <begin position="93"/>
        <end position="114"/>
    </location>
</feature>
<dbReference type="OrthoDB" id="10262656at2759"/>
<feature type="transmembrane region" description="Helical" evidence="7">
    <location>
        <begin position="352"/>
        <end position="374"/>
    </location>
</feature>
<feature type="compositionally biased region" description="Acidic residues" evidence="6">
    <location>
        <begin position="449"/>
        <end position="458"/>
    </location>
</feature>
<evidence type="ECO:0000256" key="3">
    <source>
        <dbReference type="ARBA" id="ARBA00022692"/>
    </source>
</evidence>
<keyword evidence="10" id="KW-1185">Reference proteome</keyword>
<feature type="transmembrane region" description="Helical" evidence="7">
    <location>
        <begin position="32"/>
        <end position="49"/>
    </location>
</feature>
<keyword evidence="9" id="KW-0121">Carboxypeptidase</keyword>
<keyword evidence="9" id="KW-0645">Protease</keyword>
<evidence type="ECO:0000256" key="7">
    <source>
        <dbReference type="SAM" id="Phobius"/>
    </source>
</evidence>
<dbReference type="GO" id="GO:0022857">
    <property type="term" value="F:transmembrane transporter activity"/>
    <property type="evidence" value="ECO:0007669"/>
    <property type="project" value="InterPro"/>
</dbReference>
<dbReference type="EMBL" id="JAPZBU010000005">
    <property type="protein sequence ID" value="KAJ5403394.1"/>
    <property type="molecule type" value="Genomic_DNA"/>
</dbReference>
<evidence type="ECO:0000313" key="10">
    <source>
        <dbReference type="Proteomes" id="UP001147747"/>
    </source>
</evidence>
<dbReference type="SUPFAM" id="SSF103473">
    <property type="entry name" value="MFS general substrate transporter"/>
    <property type="match status" value="1"/>
</dbReference>
<keyword evidence="2" id="KW-0813">Transport</keyword>
<protein>
    <submittedName>
        <fullName evidence="9">Glutamate carboxypeptidase</fullName>
    </submittedName>
</protein>
<keyword evidence="9" id="KW-0378">Hydrolase</keyword>
<keyword evidence="4 7" id="KW-1133">Transmembrane helix</keyword>
<evidence type="ECO:0000256" key="4">
    <source>
        <dbReference type="ARBA" id="ARBA00022989"/>
    </source>
</evidence>
<feature type="transmembrane region" description="Helical" evidence="7">
    <location>
        <begin position="395"/>
        <end position="413"/>
    </location>
</feature>
<reference evidence="9" key="1">
    <citation type="submission" date="2022-12" db="EMBL/GenBank/DDBJ databases">
        <authorList>
            <person name="Petersen C."/>
        </authorList>
    </citation>
    <scope>NUCLEOTIDE SEQUENCE</scope>
    <source>
        <strain evidence="9">IBT 29677</strain>
    </source>
</reference>
<dbReference type="AlphaFoldDB" id="A0A9X0BBB9"/>
<dbReference type="GO" id="GO:0004180">
    <property type="term" value="F:carboxypeptidase activity"/>
    <property type="evidence" value="ECO:0007669"/>
    <property type="project" value="UniProtKB-KW"/>
</dbReference>
<feature type="transmembrane region" description="Helical" evidence="7">
    <location>
        <begin position="236"/>
        <end position="260"/>
    </location>
</feature>
<feature type="region of interest" description="Disordered" evidence="6">
    <location>
        <begin position="448"/>
        <end position="479"/>
    </location>
</feature>
<dbReference type="Gene3D" id="1.20.1250.20">
    <property type="entry name" value="MFS general substrate transporter like domains"/>
    <property type="match status" value="1"/>
</dbReference>
<dbReference type="Pfam" id="PF07690">
    <property type="entry name" value="MFS_1"/>
    <property type="match status" value="1"/>
</dbReference>
<feature type="transmembrane region" description="Helical" evidence="7">
    <location>
        <begin position="134"/>
        <end position="156"/>
    </location>
</feature>
<dbReference type="GO" id="GO:0016020">
    <property type="term" value="C:membrane"/>
    <property type="evidence" value="ECO:0007669"/>
    <property type="project" value="UniProtKB-SubCell"/>
</dbReference>
<gene>
    <name evidence="9" type="ORF">N7509_003265</name>
</gene>
<evidence type="ECO:0000259" key="8">
    <source>
        <dbReference type="PROSITE" id="PS50850"/>
    </source>
</evidence>
<dbReference type="InterPro" id="IPR011701">
    <property type="entry name" value="MFS"/>
</dbReference>
<feature type="transmembrane region" description="Helical" evidence="7">
    <location>
        <begin position="291"/>
        <end position="309"/>
    </location>
</feature>
<name>A0A9X0BBB9_9EURO</name>
<evidence type="ECO:0000256" key="2">
    <source>
        <dbReference type="ARBA" id="ARBA00022448"/>
    </source>
</evidence>
<keyword evidence="3 7" id="KW-0812">Transmembrane</keyword>
<feature type="transmembrane region" description="Helical" evidence="7">
    <location>
        <begin position="61"/>
        <end position="81"/>
    </location>
</feature>
<dbReference type="InterPro" id="IPR036259">
    <property type="entry name" value="MFS_trans_sf"/>
</dbReference>